<dbReference type="EMBL" id="VVYX01000109">
    <property type="protein sequence ID" value="KAA5411715.1"/>
    <property type="molecule type" value="Genomic_DNA"/>
</dbReference>
<keyword evidence="1" id="KW-0732">Signal</keyword>
<organism evidence="2 3">
    <name type="scientific">Bacteroides cellulosilyticus</name>
    <dbReference type="NCBI Taxonomy" id="246787"/>
    <lineage>
        <taxon>Bacteria</taxon>
        <taxon>Pseudomonadati</taxon>
        <taxon>Bacteroidota</taxon>
        <taxon>Bacteroidia</taxon>
        <taxon>Bacteroidales</taxon>
        <taxon>Bacteroidaceae</taxon>
        <taxon>Bacteroides</taxon>
    </lineage>
</organism>
<comment type="caution">
    <text evidence="2">The sequence shown here is derived from an EMBL/GenBank/DDBJ whole genome shotgun (WGS) entry which is preliminary data.</text>
</comment>
<reference evidence="2 3" key="1">
    <citation type="journal article" date="2019" name="Nat. Med.">
        <title>A library of human gut bacterial isolates paired with longitudinal multiomics data enables mechanistic microbiome research.</title>
        <authorList>
            <person name="Poyet M."/>
            <person name="Groussin M."/>
            <person name="Gibbons S.M."/>
            <person name="Avila-Pacheco J."/>
            <person name="Jiang X."/>
            <person name="Kearney S.M."/>
            <person name="Perrotta A.R."/>
            <person name="Berdy B."/>
            <person name="Zhao S."/>
            <person name="Lieberman T.D."/>
            <person name="Swanson P.K."/>
            <person name="Smith M."/>
            <person name="Roesemann S."/>
            <person name="Alexander J.E."/>
            <person name="Rich S.A."/>
            <person name="Livny J."/>
            <person name="Vlamakis H."/>
            <person name="Clish C."/>
            <person name="Bullock K."/>
            <person name="Deik A."/>
            <person name="Scott J."/>
            <person name="Pierce K.A."/>
            <person name="Xavier R.J."/>
            <person name="Alm E.J."/>
        </authorList>
    </citation>
    <scope>NUCLEOTIDE SEQUENCE [LARGE SCALE GENOMIC DNA]</scope>
    <source>
        <strain evidence="2 3">BIOML-A8</strain>
    </source>
</reference>
<accession>A0A6L3JQC6</accession>
<feature type="signal peptide" evidence="1">
    <location>
        <begin position="1"/>
        <end position="33"/>
    </location>
</feature>
<evidence type="ECO:0000256" key="1">
    <source>
        <dbReference type="SAM" id="SignalP"/>
    </source>
</evidence>
<evidence type="ECO:0000313" key="3">
    <source>
        <dbReference type="Proteomes" id="UP000482653"/>
    </source>
</evidence>
<feature type="chain" id="PRO_5026701802" evidence="1">
    <location>
        <begin position="34"/>
        <end position="73"/>
    </location>
</feature>
<dbReference type="RefSeq" id="WP_149948402.1">
    <property type="nucleotide sequence ID" value="NZ_VVYX01000109.1"/>
</dbReference>
<gene>
    <name evidence="2" type="ORF">F2Y87_28660</name>
</gene>
<protein>
    <submittedName>
        <fullName evidence="2">Uncharacterized protein</fullName>
    </submittedName>
</protein>
<feature type="non-terminal residue" evidence="2">
    <location>
        <position position="73"/>
    </location>
</feature>
<proteinExistence type="predicted"/>
<sequence>MEISNNRIKVTSMKTFAKFFLHFSLVILSCLMAGCTSEVETIGGTPETPENPQANDPNRRSVVISLQNKLILV</sequence>
<dbReference type="PROSITE" id="PS51257">
    <property type="entry name" value="PROKAR_LIPOPROTEIN"/>
    <property type="match status" value="1"/>
</dbReference>
<dbReference type="Proteomes" id="UP000482653">
    <property type="component" value="Unassembled WGS sequence"/>
</dbReference>
<dbReference type="AlphaFoldDB" id="A0A6L3JQC6"/>
<evidence type="ECO:0000313" key="2">
    <source>
        <dbReference type="EMBL" id="KAA5411715.1"/>
    </source>
</evidence>
<name>A0A6L3JQC6_9BACE</name>